<evidence type="ECO:0000256" key="7">
    <source>
        <dbReference type="HAMAP-Rule" id="MF_00501"/>
    </source>
</evidence>
<keyword evidence="2 7" id="KW-0699">rRNA-binding</keyword>
<keyword evidence="4 7" id="KW-0689">Ribosomal protein</keyword>
<name>A0A1G1VSC1_9BACT</name>
<keyword evidence="5 7" id="KW-0687">Ribonucleoprotein</keyword>
<dbReference type="SUPFAM" id="SSF143800">
    <property type="entry name" value="L28p-like"/>
    <property type="match status" value="1"/>
</dbReference>
<dbReference type="InterPro" id="IPR042105">
    <property type="entry name" value="Ribosomal_bL31_sf"/>
</dbReference>
<comment type="cofactor">
    <cofactor evidence="7">
        <name>Zn(2+)</name>
        <dbReference type="ChEBI" id="CHEBI:29105"/>
    </cofactor>
    <text evidence="7">Binds 1 zinc ion per subunit.</text>
</comment>
<comment type="function">
    <text evidence="7">Binds the 23S rRNA.</text>
</comment>
<feature type="region of interest" description="Disordered" evidence="8">
    <location>
        <begin position="63"/>
        <end position="96"/>
    </location>
</feature>
<evidence type="ECO:0000256" key="1">
    <source>
        <dbReference type="ARBA" id="ARBA00009296"/>
    </source>
</evidence>
<protein>
    <recommendedName>
        <fullName evidence="6 7">Large ribosomal subunit protein bL31</fullName>
    </recommendedName>
</protein>
<dbReference type="AlphaFoldDB" id="A0A1G1VSC1"/>
<dbReference type="InterPro" id="IPR027491">
    <property type="entry name" value="Ribosomal_bL31_A"/>
</dbReference>
<dbReference type="EMBL" id="MHCJ01000003">
    <property type="protein sequence ID" value="OGY18292.1"/>
    <property type="molecule type" value="Genomic_DNA"/>
</dbReference>
<comment type="caution">
    <text evidence="9">The sequence shown here is derived from an EMBL/GenBank/DDBJ whole genome shotgun (WGS) entry which is preliminary data.</text>
</comment>
<evidence type="ECO:0000256" key="8">
    <source>
        <dbReference type="SAM" id="MobiDB-lite"/>
    </source>
</evidence>
<dbReference type="PRINTS" id="PR01249">
    <property type="entry name" value="RIBOSOMALL31"/>
</dbReference>
<dbReference type="InterPro" id="IPR034704">
    <property type="entry name" value="Ribosomal_bL28/bL31-like_sf"/>
</dbReference>
<dbReference type="Proteomes" id="UP000179233">
    <property type="component" value="Unassembled WGS sequence"/>
</dbReference>
<dbReference type="PANTHER" id="PTHR33280:SF1">
    <property type="entry name" value="LARGE RIBOSOMAL SUBUNIT PROTEIN BL31C"/>
    <property type="match status" value="1"/>
</dbReference>
<evidence type="ECO:0000256" key="4">
    <source>
        <dbReference type="ARBA" id="ARBA00022980"/>
    </source>
</evidence>
<dbReference type="InterPro" id="IPR002150">
    <property type="entry name" value="Ribosomal_bL31"/>
</dbReference>
<evidence type="ECO:0000256" key="6">
    <source>
        <dbReference type="ARBA" id="ARBA00035687"/>
    </source>
</evidence>
<feature type="binding site" evidence="7">
    <location>
        <position position="40"/>
    </location>
    <ligand>
        <name>Zn(2+)</name>
        <dbReference type="ChEBI" id="CHEBI:29105"/>
    </ligand>
</feature>
<dbReference type="NCBIfam" id="NF000612">
    <property type="entry name" value="PRK00019.1"/>
    <property type="match status" value="1"/>
</dbReference>
<dbReference type="GO" id="GO:0006412">
    <property type="term" value="P:translation"/>
    <property type="evidence" value="ECO:0007669"/>
    <property type="project" value="UniProtKB-UniRule"/>
</dbReference>
<dbReference type="GO" id="GO:0005840">
    <property type="term" value="C:ribosome"/>
    <property type="evidence" value="ECO:0007669"/>
    <property type="project" value="UniProtKB-KW"/>
</dbReference>
<dbReference type="HAMAP" id="MF_00501">
    <property type="entry name" value="Ribosomal_bL31_1"/>
    <property type="match status" value="1"/>
</dbReference>
<evidence type="ECO:0000256" key="3">
    <source>
        <dbReference type="ARBA" id="ARBA00022884"/>
    </source>
</evidence>
<evidence type="ECO:0000256" key="5">
    <source>
        <dbReference type="ARBA" id="ARBA00023274"/>
    </source>
</evidence>
<dbReference type="Pfam" id="PF01197">
    <property type="entry name" value="Ribosomal_L31"/>
    <property type="match status" value="1"/>
</dbReference>
<dbReference type="GO" id="GO:0046872">
    <property type="term" value="F:metal ion binding"/>
    <property type="evidence" value="ECO:0007669"/>
    <property type="project" value="UniProtKB-KW"/>
</dbReference>
<dbReference type="NCBIfam" id="NF001809">
    <property type="entry name" value="PRK00528.1"/>
    <property type="match status" value="1"/>
</dbReference>
<sequence length="96" mass="11184">MKSDIHPTYYPEAKVTCACGNTFTIGSTKPEIQVDLCYNCHPFYTGELRLVDTQGRIERFMKKQQQAVLRPRKKKLEERKSPRPLTLKEMLQKPAQ</sequence>
<comment type="similarity">
    <text evidence="1 7">Belongs to the bacterial ribosomal protein bL31 family. Type A subfamily.</text>
</comment>
<evidence type="ECO:0000313" key="9">
    <source>
        <dbReference type="EMBL" id="OGY18292.1"/>
    </source>
</evidence>
<dbReference type="NCBIfam" id="TIGR00105">
    <property type="entry name" value="L31"/>
    <property type="match status" value="1"/>
</dbReference>
<organism evidence="9 10">
    <name type="scientific">Candidatus Chisholmbacteria bacterium RIFCSPHIGHO2_01_FULL_52_32</name>
    <dbReference type="NCBI Taxonomy" id="1797591"/>
    <lineage>
        <taxon>Bacteria</taxon>
        <taxon>Candidatus Chisholmiibacteriota</taxon>
    </lineage>
</organism>
<keyword evidence="7" id="KW-0862">Zinc</keyword>
<dbReference type="PANTHER" id="PTHR33280">
    <property type="entry name" value="50S RIBOSOMAL PROTEIN L31, CHLOROPLASTIC"/>
    <property type="match status" value="1"/>
</dbReference>
<feature type="binding site" evidence="7">
    <location>
        <position position="17"/>
    </location>
    <ligand>
        <name>Zn(2+)</name>
        <dbReference type="ChEBI" id="CHEBI:29105"/>
    </ligand>
</feature>
<feature type="binding site" evidence="7">
    <location>
        <position position="37"/>
    </location>
    <ligand>
        <name>Zn(2+)</name>
        <dbReference type="ChEBI" id="CHEBI:29105"/>
    </ligand>
</feature>
<proteinExistence type="inferred from homology"/>
<evidence type="ECO:0000256" key="2">
    <source>
        <dbReference type="ARBA" id="ARBA00022730"/>
    </source>
</evidence>
<dbReference type="GO" id="GO:1990904">
    <property type="term" value="C:ribonucleoprotein complex"/>
    <property type="evidence" value="ECO:0007669"/>
    <property type="project" value="UniProtKB-KW"/>
</dbReference>
<gene>
    <name evidence="7" type="primary">rpmE</name>
    <name evidence="9" type="ORF">A2786_02105</name>
</gene>
<evidence type="ECO:0000313" key="10">
    <source>
        <dbReference type="Proteomes" id="UP000179233"/>
    </source>
</evidence>
<dbReference type="Gene3D" id="4.10.830.30">
    <property type="entry name" value="Ribosomal protein L31"/>
    <property type="match status" value="1"/>
</dbReference>
<accession>A0A1G1VSC1</accession>
<reference evidence="9 10" key="1">
    <citation type="journal article" date="2016" name="Nat. Commun.">
        <title>Thousands of microbial genomes shed light on interconnected biogeochemical processes in an aquifer system.</title>
        <authorList>
            <person name="Anantharaman K."/>
            <person name="Brown C.T."/>
            <person name="Hug L.A."/>
            <person name="Sharon I."/>
            <person name="Castelle C.J."/>
            <person name="Probst A.J."/>
            <person name="Thomas B.C."/>
            <person name="Singh A."/>
            <person name="Wilkins M.J."/>
            <person name="Karaoz U."/>
            <person name="Brodie E.L."/>
            <person name="Williams K.H."/>
            <person name="Hubbard S.S."/>
            <person name="Banfield J.F."/>
        </authorList>
    </citation>
    <scope>NUCLEOTIDE SEQUENCE [LARGE SCALE GENOMIC DNA]</scope>
</reference>
<comment type="subunit">
    <text evidence="7">Part of the 50S ribosomal subunit.</text>
</comment>
<dbReference type="GO" id="GO:0003735">
    <property type="term" value="F:structural constituent of ribosome"/>
    <property type="evidence" value="ECO:0007669"/>
    <property type="project" value="InterPro"/>
</dbReference>
<feature type="binding site" evidence="7">
    <location>
        <position position="19"/>
    </location>
    <ligand>
        <name>Zn(2+)</name>
        <dbReference type="ChEBI" id="CHEBI:29105"/>
    </ligand>
</feature>
<keyword evidence="7" id="KW-0479">Metal-binding</keyword>
<dbReference type="GO" id="GO:0019843">
    <property type="term" value="F:rRNA binding"/>
    <property type="evidence" value="ECO:0007669"/>
    <property type="project" value="UniProtKB-KW"/>
</dbReference>
<keyword evidence="3 7" id="KW-0694">RNA-binding</keyword>